<dbReference type="GO" id="GO:0008233">
    <property type="term" value="F:peptidase activity"/>
    <property type="evidence" value="ECO:0007669"/>
    <property type="project" value="UniProtKB-KW"/>
</dbReference>
<feature type="transmembrane region" description="Helical" evidence="1">
    <location>
        <begin position="239"/>
        <end position="257"/>
    </location>
</feature>
<evidence type="ECO:0000313" key="2">
    <source>
        <dbReference type="EMBL" id="WPD18276.1"/>
    </source>
</evidence>
<organism evidence="2 3">
    <name type="scientific">Thermaerobacter composti</name>
    <dbReference type="NCBI Taxonomy" id="554949"/>
    <lineage>
        <taxon>Bacteria</taxon>
        <taxon>Bacillati</taxon>
        <taxon>Bacillota</taxon>
        <taxon>Clostridia</taxon>
        <taxon>Eubacteriales</taxon>
        <taxon>Clostridiales Family XVII. Incertae Sedis</taxon>
        <taxon>Thermaerobacter</taxon>
    </lineage>
</organism>
<keyword evidence="3" id="KW-1185">Reference proteome</keyword>
<dbReference type="EC" id="3.4.-.-" evidence="2"/>
<dbReference type="InterPro" id="IPR011397">
    <property type="entry name" value="YhfC"/>
</dbReference>
<sequence>MDDRLRAIALMYGLAGAGAILLPAVVFWLGHRRWGWRARVALIGAATFLVFQGLLRLPWLPAFNAWATARWGVAATALLASLTAALWEETGRYVAYRLVVRRPRAADAVAMGLGHGGFESAVLVGLSLLATAIALWLLPWAEGMGGPAGGDRPGAPFGLPPEAAAGLRQAREAVLAGGFAAPALAFVERVAALALHVGLSVLVAAAWVRGRAILWAAAVGVHFAVNAGAVTLAQSGHGLLAEGVALVLAAGFLWRALRWAPVLDAAVVGVEGASVGVAGAHGRAGGG</sequence>
<feature type="transmembrane region" description="Helical" evidence="1">
    <location>
        <begin position="6"/>
        <end position="28"/>
    </location>
</feature>
<dbReference type="GO" id="GO:0006508">
    <property type="term" value="P:proteolysis"/>
    <property type="evidence" value="ECO:0007669"/>
    <property type="project" value="UniProtKB-KW"/>
</dbReference>
<feature type="transmembrane region" description="Helical" evidence="1">
    <location>
        <begin position="108"/>
        <end position="138"/>
    </location>
</feature>
<keyword evidence="1" id="KW-1133">Transmembrane helix</keyword>
<accession>A0ABZ0QLI2</accession>
<gene>
    <name evidence="2" type="ORF">Q5761_07785</name>
</gene>
<keyword evidence="1" id="KW-0812">Transmembrane</keyword>
<proteinExistence type="predicted"/>
<dbReference type="Proteomes" id="UP001304683">
    <property type="component" value="Chromosome"/>
</dbReference>
<dbReference type="EMBL" id="CP132508">
    <property type="protein sequence ID" value="WPD18276.1"/>
    <property type="molecule type" value="Genomic_DNA"/>
</dbReference>
<name>A0ABZ0QLI2_9FIRM</name>
<keyword evidence="2" id="KW-0378">Hydrolase</keyword>
<keyword evidence="1" id="KW-0472">Membrane</keyword>
<feature type="transmembrane region" description="Helical" evidence="1">
    <location>
        <begin position="65"/>
        <end position="87"/>
    </location>
</feature>
<feature type="transmembrane region" description="Helical" evidence="1">
    <location>
        <begin position="190"/>
        <end position="208"/>
    </location>
</feature>
<evidence type="ECO:0000313" key="3">
    <source>
        <dbReference type="Proteomes" id="UP001304683"/>
    </source>
</evidence>
<evidence type="ECO:0000256" key="1">
    <source>
        <dbReference type="SAM" id="Phobius"/>
    </source>
</evidence>
<feature type="transmembrane region" description="Helical" evidence="1">
    <location>
        <begin position="213"/>
        <end position="233"/>
    </location>
</feature>
<dbReference type="Pfam" id="PF10086">
    <property type="entry name" value="YhfC"/>
    <property type="match status" value="2"/>
</dbReference>
<reference evidence="2 3" key="1">
    <citation type="submission" date="2023-08" db="EMBL/GenBank/DDBJ databases">
        <title>Genome sequence of Thermaerobacter compostii strain Ins1, a spore-forming filamentous bacterium isolated from a deep geothermal reservoir.</title>
        <authorList>
            <person name="Bregnard D."/>
            <person name="Gonzalez D."/>
            <person name="Junier P."/>
        </authorList>
    </citation>
    <scope>NUCLEOTIDE SEQUENCE [LARGE SCALE GENOMIC DNA]</scope>
    <source>
        <strain evidence="2 3">Ins1</strain>
    </source>
</reference>
<dbReference type="RefSeq" id="WP_318750126.1">
    <property type="nucleotide sequence ID" value="NZ_CP132508.1"/>
</dbReference>
<keyword evidence="2" id="KW-0645">Protease</keyword>
<feature type="transmembrane region" description="Helical" evidence="1">
    <location>
        <begin position="40"/>
        <end position="59"/>
    </location>
</feature>
<protein>
    <submittedName>
        <fullName evidence="2">YhfC family glutamic-type intramembrane protease</fullName>
        <ecNumber evidence="2">3.4.-.-</ecNumber>
    </submittedName>
</protein>